<dbReference type="EMBL" id="FPLD01000042">
    <property type="protein sequence ID" value="SGY91875.1"/>
    <property type="molecule type" value="Genomic_DNA"/>
</dbReference>
<dbReference type="Proteomes" id="UP000182660">
    <property type="component" value="Unassembled WGS sequence"/>
</dbReference>
<dbReference type="EMBL" id="FPLJ01000132">
    <property type="protein sequence ID" value="SGZ02738.1"/>
    <property type="molecule type" value="Genomic_DNA"/>
</dbReference>
<reference evidence="1 4" key="1">
    <citation type="submission" date="2016-11" db="EMBL/GenBank/DDBJ databases">
        <authorList>
            <person name="Jaros S."/>
            <person name="Januszkiewicz K."/>
            <person name="Wedrychowicz H."/>
        </authorList>
    </citation>
    <scope>NUCLEOTIDE SEQUENCE [LARGE SCALE GENOMIC DNA]</scope>
    <source>
        <strain evidence="1">NVI 5450</strain>
    </source>
</reference>
<gene>
    <name evidence="2" type="ORF">MT2528_4464</name>
    <name evidence="1" type="ORF">NVI5450_1296</name>
</gene>
<dbReference type="InterPro" id="IPR028228">
    <property type="entry name" value="Imm53"/>
</dbReference>
<proteinExistence type="predicted"/>
<dbReference type="RefSeq" id="WP_045110014.1">
    <property type="nucleotide sequence ID" value="NZ_CAWQZC010000054.1"/>
</dbReference>
<protein>
    <recommendedName>
        <fullName evidence="5">Rhodanese-related sulfurtransferase</fullName>
    </recommendedName>
</protein>
<dbReference type="STRING" id="80854.MVIS_1730"/>
<dbReference type="HOGENOM" id="CLU_162450_0_0_6"/>
<accession>A0A090K7C2</accession>
<dbReference type="OrthoDB" id="3533713at2"/>
<evidence type="ECO:0000313" key="3">
    <source>
        <dbReference type="Proteomes" id="UP000182660"/>
    </source>
</evidence>
<evidence type="ECO:0000313" key="1">
    <source>
        <dbReference type="EMBL" id="SGY91875.1"/>
    </source>
</evidence>
<evidence type="ECO:0000313" key="2">
    <source>
        <dbReference type="EMBL" id="SGZ02738.1"/>
    </source>
</evidence>
<dbReference type="PATRIC" id="fig|80854.5.peg.1843"/>
<sequence>MSNFTNLQEWYLSQCDDGWEHSFGIKIDTLDNPGWNIEIDLEGTSLENIPFNQTEIGYNSDNNWVICKVEDNKFKGASGPMMLEQMITIFLDWANGT</sequence>
<dbReference type="GeneID" id="61295031"/>
<organism evidence="1 4">
    <name type="scientific">Moritella viscosa</name>
    <dbReference type="NCBI Taxonomy" id="80854"/>
    <lineage>
        <taxon>Bacteria</taxon>
        <taxon>Pseudomonadati</taxon>
        <taxon>Pseudomonadota</taxon>
        <taxon>Gammaproteobacteria</taxon>
        <taxon>Alteromonadales</taxon>
        <taxon>Moritellaceae</taxon>
        <taxon>Moritella</taxon>
    </lineage>
</organism>
<dbReference type="Pfam" id="PF15580">
    <property type="entry name" value="Imm53"/>
    <property type="match status" value="1"/>
</dbReference>
<dbReference type="AlphaFoldDB" id="A0A090K7C2"/>
<reference evidence="2 3" key="2">
    <citation type="submission" date="2016-11" db="EMBL/GenBank/DDBJ databases">
        <authorList>
            <person name="Klemetsen T."/>
        </authorList>
    </citation>
    <scope>NUCLEOTIDE SEQUENCE [LARGE SCALE GENOMIC DNA]</scope>
    <source>
        <strain evidence="2">MT 2528</strain>
    </source>
</reference>
<evidence type="ECO:0000313" key="4">
    <source>
        <dbReference type="Proteomes" id="UP000183794"/>
    </source>
</evidence>
<dbReference type="KEGG" id="mvs:MVIS_1730"/>
<name>A0A090K7C2_9GAMM</name>
<evidence type="ECO:0008006" key="5">
    <source>
        <dbReference type="Google" id="ProtNLM"/>
    </source>
</evidence>
<dbReference type="Proteomes" id="UP000183794">
    <property type="component" value="Unassembled WGS sequence"/>
</dbReference>
<keyword evidence="3" id="KW-1185">Reference proteome</keyword>